<evidence type="ECO:0000313" key="2">
    <source>
        <dbReference type="EMBL" id="SDQ75338.1"/>
    </source>
</evidence>
<dbReference type="SUPFAM" id="SSF46894">
    <property type="entry name" value="C-terminal effector domain of the bipartite response regulators"/>
    <property type="match status" value="1"/>
</dbReference>
<reference evidence="2 3" key="1">
    <citation type="submission" date="2016-10" db="EMBL/GenBank/DDBJ databases">
        <authorList>
            <person name="de Groot N.N."/>
        </authorList>
    </citation>
    <scope>NUCLEOTIDE SEQUENCE [LARGE SCALE GENOMIC DNA]</scope>
    <source>
        <strain evidence="2 3">DSM 20117</strain>
    </source>
</reference>
<protein>
    <submittedName>
        <fullName evidence="2">Regulatory protein, luxR family</fullName>
    </submittedName>
</protein>
<sequence length="324" mass="35971">MLSGTAFELYEYAVTHPDWTKESASTALGYTIRDLNSAITELTGRRLFQQPAPDVDCFTAISPDVALAQLVEADERLLIDLRAKISGHRSDMASLVPTYLAARKRIALDSSIEILEDPGVIRKLLIDYGRDVTEQVLISQPGSGSTAEVHEEGIQKDLELLERGIVRKNLYNASTLDHVPTRKAVAATAPAGLEYRTLPYVPLKVLIFDQSLALVARQLDADDRAALVVRDVNLIHVFTQLFNVAWELATPYGWETESRTPADLNSIQRSVLRGMAAGYSDEVIARRLDISVRTCRRHIAWMLEELGAESRFQAALKAKEAGWL</sequence>
<feature type="domain" description="HTH luxR-type" evidence="1">
    <location>
        <begin position="257"/>
        <end position="322"/>
    </location>
</feature>
<dbReference type="InterPro" id="IPR036388">
    <property type="entry name" value="WH-like_DNA-bd_sf"/>
</dbReference>
<dbReference type="SMART" id="SM00421">
    <property type="entry name" value="HTH_LUXR"/>
    <property type="match status" value="1"/>
</dbReference>
<name>A0A1H1DGK8_9MICC</name>
<dbReference type="GO" id="GO:0006355">
    <property type="term" value="P:regulation of DNA-templated transcription"/>
    <property type="evidence" value="ECO:0007669"/>
    <property type="project" value="InterPro"/>
</dbReference>
<dbReference type="GO" id="GO:0003677">
    <property type="term" value="F:DNA binding"/>
    <property type="evidence" value="ECO:0007669"/>
    <property type="project" value="InterPro"/>
</dbReference>
<dbReference type="KEGG" id="acry:AC20117_05300"/>
<dbReference type="PANTHER" id="PTHR34293">
    <property type="entry name" value="HTH-TYPE TRANSCRIPTIONAL REGULATOR TRMBL2"/>
    <property type="match status" value="1"/>
</dbReference>
<dbReference type="PANTHER" id="PTHR34293:SF1">
    <property type="entry name" value="HTH-TYPE TRANSCRIPTIONAL REGULATOR TRMBL2"/>
    <property type="match status" value="1"/>
</dbReference>
<dbReference type="EMBL" id="FNKH01000002">
    <property type="protein sequence ID" value="SDQ75338.1"/>
    <property type="molecule type" value="Genomic_DNA"/>
</dbReference>
<dbReference type="OrthoDB" id="5932488at2"/>
<dbReference type="CDD" id="cd06170">
    <property type="entry name" value="LuxR_C_like"/>
    <property type="match status" value="1"/>
</dbReference>
<proteinExistence type="predicted"/>
<dbReference type="Proteomes" id="UP000181917">
    <property type="component" value="Unassembled WGS sequence"/>
</dbReference>
<dbReference type="RefSeq" id="WP_074700640.1">
    <property type="nucleotide sequence ID" value="NZ_CP018863.1"/>
</dbReference>
<keyword evidence="3" id="KW-1185">Reference proteome</keyword>
<dbReference type="Gene3D" id="1.10.10.10">
    <property type="entry name" value="Winged helix-like DNA-binding domain superfamily/Winged helix DNA-binding domain"/>
    <property type="match status" value="1"/>
</dbReference>
<organism evidence="2 3">
    <name type="scientific">Crystallibacter crystallopoietes</name>
    <dbReference type="NCBI Taxonomy" id="37928"/>
    <lineage>
        <taxon>Bacteria</taxon>
        <taxon>Bacillati</taxon>
        <taxon>Actinomycetota</taxon>
        <taxon>Actinomycetes</taxon>
        <taxon>Micrococcales</taxon>
        <taxon>Micrococcaceae</taxon>
        <taxon>Crystallibacter</taxon>
    </lineage>
</organism>
<dbReference type="InterPro" id="IPR000792">
    <property type="entry name" value="Tscrpt_reg_LuxR_C"/>
</dbReference>
<dbReference type="STRING" id="37928.SAMN04489742_2425"/>
<accession>A0A1H1DGK8</accession>
<dbReference type="AlphaFoldDB" id="A0A1H1DGK8"/>
<dbReference type="Pfam" id="PF00196">
    <property type="entry name" value="GerE"/>
    <property type="match status" value="1"/>
</dbReference>
<evidence type="ECO:0000313" key="3">
    <source>
        <dbReference type="Proteomes" id="UP000181917"/>
    </source>
</evidence>
<dbReference type="PROSITE" id="PS50043">
    <property type="entry name" value="HTH_LUXR_2"/>
    <property type="match status" value="1"/>
</dbReference>
<evidence type="ECO:0000259" key="1">
    <source>
        <dbReference type="PROSITE" id="PS50043"/>
    </source>
</evidence>
<dbReference type="InterPro" id="IPR016032">
    <property type="entry name" value="Sig_transdc_resp-reg_C-effctor"/>
</dbReference>
<gene>
    <name evidence="2" type="ORF">SAMN04489742_2425</name>
</gene>
<dbReference type="InterPro" id="IPR051797">
    <property type="entry name" value="TrmB-like"/>
</dbReference>